<sequence length="257" mass="27681">MLDLRVAEPVTRHRDVVASLRRVGKSSEGVPGYSRWVNRSLGRHLAALAFRVGLTPNQVTVLSGVCTLSAIAGIATVRPTAVSGVVVAVVLLLGYALDSADGQLARLRGGGSPAGEWTDHVVDALKNATIHLAVAVCWFRFYDLDHPGYLLIPLGFSAVATTFFMGLVLADLLRRINFQRQGIVGSAVPNMNPDQHAPFLRSIVVLPNDYGVFCLAMTVLASHLVFGVVYSLLFAANAVFLVVGAYRWFHEMRALSA</sequence>
<dbReference type="GO" id="GO:0016020">
    <property type="term" value="C:membrane"/>
    <property type="evidence" value="ECO:0007669"/>
    <property type="project" value="InterPro"/>
</dbReference>
<dbReference type="Gene3D" id="1.20.120.1760">
    <property type="match status" value="1"/>
</dbReference>
<dbReference type="Proteomes" id="UP000186132">
    <property type="component" value="Unassembled WGS sequence"/>
</dbReference>
<keyword evidence="3" id="KW-0812">Transmembrane</keyword>
<feature type="transmembrane region" description="Helical" evidence="3">
    <location>
        <begin position="80"/>
        <end position="97"/>
    </location>
</feature>
<evidence type="ECO:0000256" key="1">
    <source>
        <dbReference type="ARBA" id="ARBA00022679"/>
    </source>
</evidence>
<accession>A0A1M5U7D6</accession>
<dbReference type="AlphaFoldDB" id="A0A1M5U7D6"/>
<evidence type="ECO:0000256" key="2">
    <source>
        <dbReference type="RuleBase" id="RU003750"/>
    </source>
</evidence>
<dbReference type="GO" id="GO:0016780">
    <property type="term" value="F:phosphotransferase activity, for other substituted phosphate groups"/>
    <property type="evidence" value="ECO:0007669"/>
    <property type="project" value="InterPro"/>
</dbReference>
<dbReference type="InterPro" id="IPR043130">
    <property type="entry name" value="CDP-OH_PTrfase_TM_dom"/>
</dbReference>
<comment type="similarity">
    <text evidence="2">Belongs to the CDP-alcohol phosphatidyltransferase class-I family.</text>
</comment>
<evidence type="ECO:0000256" key="3">
    <source>
        <dbReference type="SAM" id="Phobius"/>
    </source>
</evidence>
<dbReference type="InterPro" id="IPR000462">
    <property type="entry name" value="CDP-OH_P_trans"/>
</dbReference>
<dbReference type="Pfam" id="PF01066">
    <property type="entry name" value="CDP-OH_P_transf"/>
    <property type="match status" value="1"/>
</dbReference>
<reference evidence="4 5" key="1">
    <citation type="submission" date="2016-11" db="EMBL/GenBank/DDBJ databases">
        <authorList>
            <person name="Jaros S."/>
            <person name="Januszkiewicz K."/>
            <person name="Wedrychowicz H."/>
        </authorList>
    </citation>
    <scope>NUCLEOTIDE SEQUENCE [LARGE SCALE GENOMIC DNA]</scope>
    <source>
        <strain evidence="4 5">DSM 45627</strain>
    </source>
</reference>
<proteinExistence type="inferred from homology"/>
<feature type="transmembrane region" description="Helical" evidence="3">
    <location>
        <begin position="227"/>
        <end position="249"/>
    </location>
</feature>
<dbReference type="PROSITE" id="PS00379">
    <property type="entry name" value="CDP_ALCOHOL_P_TRANSF"/>
    <property type="match status" value="1"/>
</dbReference>
<dbReference type="EMBL" id="FQVU01000007">
    <property type="protein sequence ID" value="SHH58820.1"/>
    <property type="molecule type" value="Genomic_DNA"/>
</dbReference>
<dbReference type="OrthoDB" id="7390033at2"/>
<dbReference type="GO" id="GO:0008654">
    <property type="term" value="P:phospholipid biosynthetic process"/>
    <property type="evidence" value="ECO:0007669"/>
    <property type="project" value="InterPro"/>
</dbReference>
<name>A0A1M5U7D6_9ACTN</name>
<protein>
    <submittedName>
        <fullName evidence="4">CDP-alcohol phosphatidyltransferase</fullName>
    </submittedName>
</protein>
<gene>
    <name evidence="4" type="ORF">SAMN05443575_4156</name>
</gene>
<dbReference type="InterPro" id="IPR048254">
    <property type="entry name" value="CDP_ALCOHOL_P_TRANSF_CS"/>
</dbReference>
<keyword evidence="3" id="KW-0472">Membrane</keyword>
<evidence type="ECO:0000313" key="4">
    <source>
        <dbReference type="EMBL" id="SHH58820.1"/>
    </source>
</evidence>
<dbReference type="STRING" id="1206085.SAMN05443575_4156"/>
<keyword evidence="5" id="KW-1185">Reference proteome</keyword>
<keyword evidence="1 2" id="KW-0808">Transferase</keyword>
<keyword evidence="3" id="KW-1133">Transmembrane helix</keyword>
<evidence type="ECO:0000313" key="5">
    <source>
        <dbReference type="Proteomes" id="UP000186132"/>
    </source>
</evidence>
<feature type="transmembrane region" description="Helical" evidence="3">
    <location>
        <begin position="148"/>
        <end position="170"/>
    </location>
</feature>
<organism evidence="4 5">
    <name type="scientific">Jatrophihabitans endophyticus</name>
    <dbReference type="NCBI Taxonomy" id="1206085"/>
    <lineage>
        <taxon>Bacteria</taxon>
        <taxon>Bacillati</taxon>
        <taxon>Actinomycetota</taxon>
        <taxon>Actinomycetes</taxon>
        <taxon>Jatrophihabitantales</taxon>
        <taxon>Jatrophihabitantaceae</taxon>
        <taxon>Jatrophihabitans</taxon>
    </lineage>
</organism>